<dbReference type="RefSeq" id="XP_009493683.1">
    <property type="nucleotide sequence ID" value="XM_009495408.1"/>
</dbReference>
<dbReference type="OrthoDB" id="26679at2759"/>
<comment type="similarity">
    <text evidence="2">Belongs to the OXR1 family.</text>
</comment>
<dbReference type="PANTHER" id="PTHR23354">
    <property type="entry name" value="NUCLEOLAR PROTEIN 7/ESTROGEN RECEPTOR COACTIVATOR-RELATED"/>
    <property type="match status" value="1"/>
</dbReference>
<evidence type="ECO:0000256" key="1">
    <source>
        <dbReference type="ARBA" id="ARBA00004173"/>
    </source>
</evidence>
<dbReference type="SMART" id="SM00584">
    <property type="entry name" value="TLDc"/>
    <property type="match status" value="1"/>
</dbReference>
<evidence type="ECO:0000259" key="5">
    <source>
        <dbReference type="PROSITE" id="PS51886"/>
    </source>
</evidence>
<feature type="domain" description="TLDc" evidence="5">
    <location>
        <begin position="14"/>
        <end position="261"/>
    </location>
</feature>
<keyword evidence="7" id="KW-1185">Reference proteome</keyword>
<dbReference type="EMBL" id="KB932202">
    <property type="protein sequence ID" value="KCV72105.1"/>
    <property type="molecule type" value="Genomic_DNA"/>
</dbReference>
<dbReference type="Proteomes" id="UP000030693">
    <property type="component" value="Unassembled WGS sequence"/>
</dbReference>
<dbReference type="PANTHER" id="PTHR23354:SF62">
    <property type="entry name" value="MUSTARD, ISOFORM V"/>
    <property type="match status" value="1"/>
</dbReference>
<proteinExistence type="inferred from homology"/>
<dbReference type="Pfam" id="PF07534">
    <property type="entry name" value="TLD"/>
    <property type="match status" value="1"/>
</dbReference>
<evidence type="ECO:0000313" key="7">
    <source>
        <dbReference type="Proteomes" id="UP000030693"/>
    </source>
</evidence>
<dbReference type="eggNOG" id="KOG2372">
    <property type="taxonomic scope" value="Eukaryota"/>
</dbReference>
<evidence type="ECO:0000256" key="4">
    <source>
        <dbReference type="ARBA" id="ARBA00040604"/>
    </source>
</evidence>
<reference evidence="6" key="1">
    <citation type="submission" date="2013-04" db="EMBL/GenBank/DDBJ databases">
        <title>The Genome Sequence of Fonticula alba ATCC 38817.</title>
        <authorList>
            <consortium name="The Broad Institute Genomics Platform"/>
            <person name="Russ C."/>
            <person name="Cuomo C."/>
            <person name="Burger G."/>
            <person name="Gray M.W."/>
            <person name="Holland P.W.H."/>
            <person name="King N."/>
            <person name="Lang F.B.F."/>
            <person name="Roger A.J."/>
            <person name="Ruiz-Trillo I."/>
            <person name="Brown M."/>
            <person name="Walker B."/>
            <person name="Young S."/>
            <person name="Zeng Q."/>
            <person name="Gargeya S."/>
            <person name="Fitzgerald M."/>
            <person name="Haas B."/>
            <person name="Abouelleil A."/>
            <person name="Allen A.W."/>
            <person name="Alvarado L."/>
            <person name="Arachchi H.M."/>
            <person name="Berlin A.M."/>
            <person name="Chapman S.B."/>
            <person name="Gainer-Dewar J."/>
            <person name="Goldberg J."/>
            <person name="Griggs A."/>
            <person name="Gujja S."/>
            <person name="Hansen M."/>
            <person name="Howarth C."/>
            <person name="Imamovic A."/>
            <person name="Ireland A."/>
            <person name="Larimer J."/>
            <person name="McCowan C."/>
            <person name="Murphy C."/>
            <person name="Pearson M."/>
            <person name="Poon T.W."/>
            <person name="Priest M."/>
            <person name="Roberts A."/>
            <person name="Saif S."/>
            <person name="Shea T."/>
            <person name="Sisk P."/>
            <person name="Sykes S."/>
            <person name="Wortman J."/>
            <person name="Nusbaum C."/>
            <person name="Birren B."/>
        </authorList>
    </citation>
    <scope>NUCLEOTIDE SEQUENCE [LARGE SCALE GENOMIC DNA]</scope>
    <source>
        <strain evidence="6">ATCC 38817</strain>
    </source>
</reference>
<sequence length="265" mass="28258">MGTPILLPPTPYSRLLPTDSVRRAVASALPPAIGLKNWRLVYSTSRDGTSYQTLRSRCQEYNVAQELGVSYKPELIGQRHSMASLNAIAHVGLGGFQSSTSSMPTSSSYPVLFVVRDDRGAVFGCFASGGVRLCPHYTGTGESFVFSAGTLAPANSKTTLHACTSTNTSPASIYDSSSPKCPQSSQVKIFPWTQENHFFASMNLSSISFGGGNSSASGAAIWIDASLSRGFSGPCDTFGNQDTLASRGSFDILDIEIWGFDCDFQ</sequence>
<protein>
    <recommendedName>
        <fullName evidence="4">Oxidation resistance protein 1</fullName>
    </recommendedName>
</protein>
<accession>A0A058ZCG8</accession>
<organism evidence="6">
    <name type="scientific">Fonticula alba</name>
    <name type="common">Slime mold</name>
    <dbReference type="NCBI Taxonomy" id="691883"/>
    <lineage>
        <taxon>Eukaryota</taxon>
        <taxon>Rotosphaerida</taxon>
        <taxon>Fonticulaceae</taxon>
        <taxon>Fonticula</taxon>
    </lineage>
</organism>
<dbReference type="GO" id="GO:0005739">
    <property type="term" value="C:mitochondrion"/>
    <property type="evidence" value="ECO:0007669"/>
    <property type="project" value="UniProtKB-SubCell"/>
</dbReference>
<keyword evidence="3" id="KW-0496">Mitochondrion</keyword>
<evidence type="ECO:0000256" key="3">
    <source>
        <dbReference type="ARBA" id="ARBA00023128"/>
    </source>
</evidence>
<dbReference type="PROSITE" id="PS51886">
    <property type="entry name" value="TLDC"/>
    <property type="match status" value="1"/>
</dbReference>
<evidence type="ECO:0000313" key="6">
    <source>
        <dbReference type="EMBL" id="KCV72105.1"/>
    </source>
</evidence>
<comment type="subcellular location">
    <subcellularLocation>
        <location evidence="1">Mitochondrion</location>
    </subcellularLocation>
</comment>
<dbReference type="GeneID" id="20526236"/>
<dbReference type="AlphaFoldDB" id="A0A058ZCG8"/>
<gene>
    <name evidence="6" type="ORF">H696_01511</name>
</gene>
<dbReference type="STRING" id="691883.A0A058ZCG8"/>
<name>A0A058ZCG8_FONAL</name>
<dbReference type="InterPro" id="IPR006571">
    <property type="entry name" value="TLDc_dom"/>
</dbReference>
<evidence type="ECO:0000256" key="2">
    <source>
        <dbReference type="ARBA" id="ARBA00009540"/>
    </source>
</evidence>